<feature type="compositionally biased region" description="Polar residues" evidence="1">
    <location>
        <begin position="41"/>
        <end position="57"/>
    </location>
</feature>
<organism evidence="3 4">
    <name type="scientific">Friedmanniomyces simplex</name>
    <dbReference type="NCBI Taxonomy" id="329884"/>
    <lineage>
        <taxon>Eukaryota</taxon>
        <taxon>Fungi</taxon>
        <taxon>Dikarya</taxon>
        <taxon>Ascomycota</taxon>
        <taxon>Pezizomycotina</taxon>
        <taxon>Dothideomycetes</taxon>
        <taxon>Dothideomycetidae</taxon>
        <taxon>Mycosphaerellales</taxon>
        <taxon>Teratosphaeriaceae</taxon>
        <taxon>Friedmanniomyces</taxon>
    </lineage>
</organism>
<evidence type="ECO:0000313" key="4">
    <source>
        <dbReference type="Proteomes" id="UP000309340"/>
    </source>
</evidence>
<feature type="domain" description="Extracellular mutant protein 11 C-terminal" evidence="2">
    <location>
        <begin position="412"/>
        <end position="539"/>
    </location>
</feature>
<reference evidence="3 4" key="1">
    <citation type="submission" date="2017-03" db="EMBL/GenBank/DDBJ databases">
        <title>Genomes of endolithic fungi from Antarctica.</title>
        <authorList>
            <person name="Coleine C."/>
            <person name="Masonjones S."/>
            <person name="Stajich J.E."/>
        </authorList>
    </citation>
    <scope>NUCLEOTIDE SEQUENCE [LARGE SCALE GENOMIC DNA]</scope>
    <source>
        <strain evidence="3 4">CCFEE 5184</strain>
    </source>
</reference>
<feature type="compositionally biased region" description="Basic and acidic residues" evidence="1">
    <location>
        <begin position="381"/>
        <end position="391"/>
    </location>
</feature>
<feature type="compositionally biased region" description="Basic and acidic residues" evidence="1">
    <location>
        <begin position="153"/>
        <end position="163"/>
    </location>
</feature>
<feature type="compositionally biased region" description="Acidic residues" evidence="1">
    <location>
        <begin position="126"/>
        <end position="146"/>
    </location>
</feature>
<comment type="caution">
    <text evidence="3">The sequence shown here is derived from an EMBL/GenBank/DDBJ whole genome shotgun (WGS) entry which is preliminary data.</text>
</comment>
<feature type="region of interest" description="Disordered" evidence="1">
    <location>
        <begin position="1"/>
        <end position="299"/>
    </location>
</feature>
<feature type="compositionally biased region" description="Basic and acidic residues" evidence="1">
    <location>
        <begin position="203"/>
        <end position="215"/>
    </location>
</feature>
<dbReference type="GO" id="GO:0070860">
    <property type="term" value="C:RNA polymerase I core factor complex"/>
    <property type="evidence" value="ECO:0007669"/>
    <property type="project" value="TreeGrafter"/>
</dbReference>
<dbReference type="InterPro" id="IPR053029">
    <property type="entry name" value="RNA_pol_I-specific_init_factor"/>
</dbReference>
<dbReference type="OrthoDB" id="5346740at2759"/>
<evidence type="ECO:0000259" key="2">
    <source>
        <dbReference type="Pfam" id="PF15463"/>
    </source>
</evidence>
<dbReference type="Proteomes" id="UP000309340">
    <property type="component" value="Unassembled WGS sequence"/>
</dbReference>
<accession>A0A4U0Y199</accession>
<feature type="compositionally biased region" description="Basic and acidic residues" evidence="1">
    <location>
        <begin position="254"/>
        <end position="265"/>
    </location>
</feature>
<dbReference type="PANTHER" id="PTHR28244">
    <property type="entry name" value="RNA POLYMERASE I-SPECIFIC TRANSCRIPTION INITIATION FACTOR RRN11"/>
    <property type="match status" value="1"/>
</dbReference>
<feature type="region of interest" description="Disordered" evidence="1">
    <location>
        <begin position="325"/>
        <end position="405"/>
    </location>
</feature>
<gene>
    <name evidence="3" type="ORF">B0A55_02149</name>
</gene>
<feature type="compositionally biased region" description="Polar residues" evidence="1">
    <location>
        <begin position="238"/>
        <end position="253"/>
    </location>
</feature>
<evidence type="ECO:0000313" key="3">
    <source>
        <dbReference type="EMBL" id="TKA81803.1"/>
    </source>
</evidence>
<feature type="compositionally biased region" description="Basic and acidic residues" evidence="1">
    <location>
        <begin position="351"/>
        <end position="363"/>
    </location>
</feature>
<keyword evidence="4" id="KW-1185">Reference proteome</keyword>
<evidence type="ECO:0000256" key="1">
    <source>
        <dbReference type="SAM" id="MobiDB-lite"/>
    </source>
</evidence>
<dbReference type="EMBL" id="NAJQ01000045">
    <property type="protein sequence ID" value="TKA81803.1"/>
    <property type="molecule type" value="Genomic_DNA"/>
</dbReference>
<name>A0A4U0Y199_9PEZI</name>
<dbReference type="Pfam" id="PF15463">
    <property type="entry name" value="ECM11"/>
    <property type="match status" value="1"/>
</dbReference>
<sequence length="550" mass="60525">MPPKNVHEYVRGRNVMPDGAHAKHTPGGGTDFDDIKVPVTLPNSNMARARSPQNLTATAGVPEQMSQRGQRASGDQKAFYDTDAGSIDDTSTTASVPGTHAAEGPVSTAMHHAERPRSDAGNSLASDEEYVTERDNDDGGDDDDNYELPADPLQDHPSQKKQELQQQPVGRARDQRPDGSGLPYMKGDSYPSTTDGIPSVSDVAERKRSHAEAHAMPRPAIVLVNRTGQHSGAHVGHGQNQSQRRLSRAQQPTKHTDQQRGHYESRPSVQPPVVQQINGASPFSLPGPKYTMPKALQHAPAMMYQPGSRQPASTDTAQVGFADHGRERRPQQQTPTGPAMARDPKAAAPDPQREKTKSSRESRPVNPTEQPAIEQVQQHRQHVETQRKAQKEPPGGVQAQHEQPHEPELQLDFDIPDLYGMSYGDLKAAEFDRNPANDDFALSGRVLEDEMHTVSAMAAHDQARFFSTLDINQWEEAGEWFLGRFGETLSKLKDARQEKRKAAHMFEDEIERRHGAVSKKRKVTEDALGEMKASGALVLQGTPNKAKRTR</sequence>
<dbReference type="GO" id="GO:0001164">
    <property type="term" value="F:RNA polymerase I core promoter sequence-specific DNA binding"/>
    <property type="evidence" value="ECO:0007669"/>
    <property type="project" value="TreeGrafter"/>
</dbReference>
<feature type="compositionally biased region" description="Basic and acidic residues" evidence="1">
    <location>
        <begin position="1"/>
        <end position="11"/>
    </location>
</feature>
<protein>
    <recommendedName>
        <fullName evidence="2">Extracellular mutant protein 11 C-terminal domain-containing protein</fullName>
    </recommendedName>
</protein>
<dbReference type="GO" id="GO:0042790">
    <property type="term" value="P:nucleolar large rRNA transcription by RNA polymerase I"/>
    <property type="evidence" value="ECO:0007669"/>
    <property type="project" value="TreeGrafter"/>
</dbReference>
<dbReference type="InterPro" id="IPR029178">
    <property type="entry name" value="Ecm11_C"/>
</dbReference>
<dbReference type="PANTHER" id="PTHR28244:SF3">
    <property type="entry name" value="EXTRACELLULAR MUTANT PROTEIN 11 C-TERMINAL DOMAIN-CONTAINING PROTEIN"/>
    <property type="match status" value="1"/>
</dbReference>
<dbReference type="GO" id="GO:0017025">
    <property type="term" value="F:TBP-class protein binding"/>
    <property type="evidence" value="ECO:0007669"/>
    <property type="project" value="TreeGrafter"/>
</dbReference>
<proteinExistence type="predicted"/>
<dbReference type="STRING" id="329884.A0A4U0Y199"/>
<dbReference type="AlphaFoldDB" id="A0A4U0Y199"/>